<sequence length="71" mass="8128">MNDKHIFPQPAAKESTYNTDKIAQFTITRSPDSHHSPCITTLYTTSTIYENSKMEAPPPAPQKRHLYVDKH</sequence>
<feature type="region of interest" description="Disordered" evidence="1">
    <location>
        <begin position="50"/>
        <end position="71"/>
    </location>
</feature>
<dbReference type="EMBL" id="VSRR010053560">
    <property type="protein sequence ID" value="MPC80276.1"/>
    <property type="molecule type" value="Genomic_DNA"/>
</dbReference>
<dbReference type="Proteomes" id="UP000324222">
    <property type="component" value="Unassembled WGS sequence"/>
</dbReference>
<reference evidence="2 3" key="1">
    <citation type="submission" date="2019-05" db="EMBL/GenBank/DDBJ databases">
        <title>Another draft genome of Portunus trituberculatus and its Hox gene families provides insights of decapod evolution.</title>
        <authorList>
            <person name="Jeong J.-H."/>
            <person name="Song I."/>
            <person name="Kim S."/>
            <person name="Choi T."/>
            <person name="Kim D."/>
            <person name="Ryu S."/>
            <person name="Kim W."/>
        </authorList>
    </citation>
    <scope>NUCLEOTIDE SEQUENCE [LARGE SCALE GENOMIC DNA]</scope>
    <source>
        <tissue evidence="2">Muscle</tissue>
    </source>
</reference>
<evidence type="ECO:0000313" key="3">
    <source>
        <dbReference type="Proteomes" id="UP000324222"/>
    </source>
</evidence>
<protein>
    <submittedName>
        <fullName evidence="2">Uncharacterized protein</fullName>
    </submittedName>
</protein>
<name>A0A5B7IE86_PORTR</name>
<evidence type="ECO:0000313" key="2">
    <source>
        <dbReference type="EMBL" id="MPC80276.1"/>
    </source>
</evidence>
<evidence type="ECO:0000256" key="1">
    <source>
        <dbReference type="SAM" id="MobiDB-lite"/>
    </source>
</evidence>
<accession>A0A5B7IE86</accession>
<proteinExistence type="predicted"/>
<organism evidence="2 3">
    <name type="scientific">Portunus trituberculatus</name>
    <name type="common">Swimming crab</name>
    <name type="synonym">Neptunus trituberculatus</name>
    <dbReference type="NCBI Taxonomy" id="210409"/>
    <lineage>
        <taxon>Eukaryota</taxon>
        <taxon>Metazoa</taxon>
        <taxon>Ecdysozoa</taxon>
        <taxon>Arthropoda</taxon>
        <taxon>Crustacea</taxon>
        <taxon>Multicrustacea</taxon>
        <taxon>Malacostraca</taxon>
        <taxon>Eumalacostraca</taxon>
        <taxon>Eucarida</taxon>
        <taxon>Decapoda</taxon>
        <taxon>Pleocyemata</taxon>
        <taxon>Brachyura</taxon>
        <taxon>Eubrachyura</taxon>
        <taxon>Portunoidea</taxon>
        <taxon>Portunidae</taxon>
        <taxon>Portuninae</taxon>
        <taxon>Portunus</taxon>
    </lineage>
</organism>
<dbReference type="AlphaFoldDB" id="A0A5B7IE86"/>
<gene>
    <name evidence="2" type="ORF">E2C01_074850</name>
</gene>
<keyword evidence="3" id="KW-1185">Reference proteome</keyword>
<comment type="caution">
    <text evidence="2">The sequence shown here is derived from an EMBL/GenBank/DDBJ whole genome shotgun (WGS) entry which is preliminary data.</text>
</comment>